<dbReference type="AlphaFoldDB" id="A0A6L2JZX4"/>
<organism evidence="1">
    <name type="scientific">Tanacetum cinerariifolium</name>
    <name type="common">Dalmatian daisy</name>
    <name type="synonym">Chrysanthemum cinerariifolium</name>
    <dbReference type="NCBI Taxonomy" id="118510"/>
    <lineage>
        <taxon>Eukaryota</taxon>
        <taxon>Viridiplantae</taxon>
        <taxon>Streptophyta</taxon>
        <taxon>Embryophyta</taxon>
        <taxon>Tracheophyta</taxon>
        <taxon>Spermatophyta</taxon>
        <taxon>Magnoliopsida</taxon>
        <taxon>eudicotyledons</taxon>
        <taxon>Gunneridae</taxon>
        <taxon>Pentapetalae</taxon>
        <taxon>asterids</taxon>
        <taxon>campanulids</taxon>
        <taxon>Asterales</taxon>
        <taxon>Asteraceae</taxon>
        <taxon>Asteroideae</taxon>
        <taxon>Anthemideae</taxon>
        <taxon>Anthemidinae</taxon>
        <taxon>Tanacetum</taxon>
    </lineage>
</organism>
<name>A0A6L2JZX4_TANCI</name>
<evidence type="ECO:0000313" key="1">
    <source>
        <dbReference type="EMBL" id="GEU42596.1"/>
    </source>
</evidence>
<dbReference type="EMBL" id="BKCJ010001591">
    <property type="protein sequence ID" value="GEU42596.1"/>
    <property type="molecule type" value="Genomic_DNA"/>
</dbReference>
<accession>A0A6L2JZX4</accession>
<comment type="caution">
    <text evidence="1">The sequence shown here is derived from an EMBL/GenBank/DDBJ whole genome shotgun (WGS) entry which is preliminary data.</text>
</comment>
<protein>
    <submittedName>
        <fullName evidence="1">Zinc finger, CCHC-type</fullName>
    </submittedName>
</protein>
<sequence length="324" mass="36765">MCRRINFPGQMLKELKTLFAQQAEQELLQTTRDFHSCRQEEGQSVSSYVLKMKGYIDNLERLGHPVTLGLGSEKFGEVCLPERLVRTRYLDVAKVNDSLGLLEYYLDGEASVCGVWTSKDGANELFTNIVILFDFKSEKFGEVCLPERLVHTRYLDVAKVNDSLGLLEYYLDGEASVCGVWTSKDGANELFTKIYTVKVEGQSLYRRVLGFRNNGEVVIKVYDDNYEESTIKVYEPLSGDINGVGINGKRRMFYARGRDQARTNSLQRNSLVLLIRSRVQEFVSTHMNSLHSLKSVIAYRWATKKLPEKLINQILGAGSNGRAE</sequence>
<gene>
    <name evidence="1" type="ORF">Tci_014574</name>
</gene>
<reference evidence="1" key="1">
    <citation type="journal article" date="2019" name="Sci. Rep.">
        <title>Draft genome of Tanacetum cinerariifolium, the natural source of mosquito coil.</title>
        <authorList>
            <person name="Yamashiro T."/>
            <person name="Shiraishi A."/>
            <person name="Satake H."/>
            <person name="Nakayama K."/>
        </authorList>
    </citation>
    <scope>NUCLEOTIDE SEQUENCE</scope>
</reference>
<proteinExistence type="predicted"/>